<dbReference type="OrthoDB" id="4833114at2"/>
<organism evidence="1 2">
    <name type="scientific">Cryobacterium zongtaii</name>
    <dbReference type="NCBI Taxonomy" id="1259217"/>
    <lineage>
        <taxon>Bacteria</taxon>
        <taxon>Bacillati</taxon>
        <taxon>Actinomycetota</taxon>
        <taxon>Actinomycetes</taxon>
        <taxon>Micrococcales</taxon>
        <taxon>Microbacteriaceae</taxon>
        <taxon>Cryobacterium</taxon>
    </lineage>
</organism>
<dbReference type="RefSeq" id="WP_103432595.1">
    <property type="nucleotide sequence ID" value="NZ_PPXF01000067.1"/>
</dbReference>
<sequence>MRPIVALEVDGLVLTGRAIPRAVVSGTGSFDAVEQYLTYKDDEPHAQTTASLLLSLRTAVSRSIGADTRTSRFTALQLWGELARRGVEIERVALGGLVREMAIMVASRATLAALIKADLMHPGLAKSSSDDDASASAWVEILEAAYSDSLEQSDLNRRHESVSATRSILARAYPALEESGELDTFLADHPEVSFAFSTRFTGRVAQWFSHLVEENLEAALVGQAPSSVLFTALPPRAGRDEVGFWIWERFTVTAVEDWSLSSMMLEWKWAKEAQTDACARRAMAERVIPQDVIGELALGRASATHVRPRRRTGLDASNFIEQASERLANGDWLRASRIFGGLVELRPGDADAWNNLGFCLIWGDTEVALESLRRAELLYRMPTYVCRANQILALHILGRDGEALALVESTFAGPARSGGMAVMWGHPGDNEGEPTLLDDVDPTEYLQELYEHISGRACVQPVSITI</sequence>
<proteinExistence type="predicted"/>
<evidence type="ECO:0008006" key="3">
    <source>
        <dbReference type="Google" id="ProtNLM"/>
    </source>
</evidence>
<evidence type="ECO:0000313" key="1">
    <source>
        <dbReference type="EMBL" id="POH59152.1"/>
    </source>
</evidence>
<comment type="caution">
    <text evidence="1">The sequence shown here is derived from an EMBL/GenBank/DDBJ whole genome shotgun (WGS) entry which is preliminary data.</text>
</comment>
<accession>A0A2S3Z5E3</accession>
<dbReference type="SUPFAM" id="SSF48452">
    <property type="entry name" value="TPR-like"/>
    <property type="match status" value="1"/>
</dbReference>
<dbReference type="EMBL" id="PPXF01000067">
    <property type="protein sequence ID" value="POH59152.1"/>
    <property type="molecule type" value="Genomic_DNA"/>
</dbReference>
<dbReference type="AlphaFoldDB" id="A0A2S3Z5E3"/>
<evidence type="ECO:0000313" key="2">
    <source>
        <dbReference type="Proteomes" id="UP000237104"/>
    </source>
</evidence>
<dbReference type="Gene3D" id="1.25.40.10">
    <property type="entry name" value="Tetratricopeptide repeat domain"/>
    <property type="match status" value="1"/>
</dbReference>
<gene>
    <name evidence="1" type="ORF">C3B59_18230</name>
</gene>
<dbReference type="Proteomes" id="UP000237104">
    <property type="component" value="Unassembled WGS sequence"/>
</dbReference>
<name>A0A2S3Z5E3_9MICO</name>
<reference evidence="1 2" key="1">
    <citation type="submission" date="2018-01" db="EMBL/GenBank/DDBJ databases">
        <title>Cryobacterium sp. nov., from glaciers in China.</title>
        <authorList>
            <person name="Liu Q."/>
            <person name="Xin Y.-H."/>
        </authorList>
    </citation>
    <scope>NUCLEOTIDE SEQUENCE [LARGE SCALE GENOMIC DNA]</scope>
    <source>
        <strain evidence="1 2">TMB1-8</strain>
    </source>
</reference>
<protein>
    <recommendedName>
        <fullName evidence="3">Tetratricopeptide repeat-containing protein</fullName>
    </recommendedName>
</protein>
<dbReference type="InterPro" id="IPR011990">
    <property type="entry name" value="TPR-like_helical_dom_sf"/>
</dbReference>